<dbReference type="KEGG" id="laca:LAC1533_1295"/>
<dbReference type="Proteomes" id="UP000190935">
    <property type="component" value="Chromosome I"/>
</dbReference>
<evidence type="ECO:0000313" key="1">
    <source>
        <dbReference type="EMBL" id="SFV40715.1"/>
    </source>
</evidence>
<dbReference type="AlphaFoldDB" id="A0A1K1KPD2"/>
<organism evidence="1 2">
    <name type="scientific">Ligilactobacillus acidipiscis</name>
    <dbReference type="NCBI Taxonomy" id="89059"/>
    <lineage>
        <taxon>Bacteria</taxon>
        <taxon>Bacillati</taxon>
        <taxon>Bacillota</taxon>
        <taxon>Bacilli</taxon>
        <taxon>Lactobacillales</taxon>
        <taxon>Lactobacillaceae</taxon>
        <taxon>Ligilactobacillus</taxon>
    </lineage>
</organism>
<protein>
    <submittedName>
        <fullName evidence="1">Uncharacterized protein</fullName>
    </submittedName>
</protein>
<name>A0A1K1KPD2_9LACO</name>
<evidence type="ECO:0000313" key="2">
    <source>
        <dbReference type="Proteomes" id="UP000190935"/>
    </source>
</evidence>
<proteinExistence type="predicted"/>
<gene>
    <name evidence="1" type="ORF">LAC1533_1295</name>
</gene>
<sequence>MWAYTETSLAKNSQINKKTSNFDKFARFLGTLSNSVDGP</sequence>
<dbReference type="EMBL" id="LT630287">
    <property type="protein sequence ID" value="SFV40715.1"/>
    <property type="molecule type" value="Genomic_DNA"/>
</dbReference>
<reference evidence="2" key="1">
    <citation type="submission" date="2016-11" db="EMBL/GenBank/DDBJ databases">
        <authorList>
            <person name="Papadimitriou K."/>
        </authorList>
    </citation>
    <scope>NUCLEOTIDE SEQUENCE [LARGE SCALE GENOMIC DNA]</scope>
    <source>
        <strain evidence="2">ACA-DC 1533</strain>
    </source>
</reference>
<accession>A0A1K1KPD2</accession>